<evidence type="ECO:0000256" key="1">
    <source>
        <dbReference type="ARBA" id="ARBA00004123"/>
    </source>
</evidence>
<feature type="domain" description="C2H2-type" evidence="14">
    <location>
        <begin position="102"/>
        <end position="131"/>
    </location>
</feature>
<keyword evidence="6" id="KW-0862">Zinc</keyword>
<organism evidence="15">
    <name type="scientific">Sporisorium scitamineum</name>
    <dbReference type="NCBI Taxonomy" id="49012"/>
    <lineage>
        <taxon>Eukaryota</taxon>
        <taxon>Fungi</taxon>
        <taxon>Dikarya</taxon>
        <taxon>Basidiomycota</taxon>
        <taxon>Ustilaginomycotina</taxon>
        <taxon>Ustilaginomycetes</taxon>
        <taxon>Ustilaginales</taxon>
        <taxon>Ustilaginaceae</taxon>
        <taxon>Sporisorium</taxon>
    </lineage>
</organism>
<dbReference type="PANTHER" id="PTHR47257">
    <property type="entry name" value="PH-RESPONSE TRANSCRIPTION FACTOR PACC/RIM101"/>
    <property type="match status" value="1"/>
</dbReference>
<evidence type="ECO:0000256" key="9">
    <source>
        <dbReference type="ARBA" id="ARBA00023163"/>
    </source>
</evidence>
<dbReference type="GO" id="GO:0045944">
    <property type="term" value="P:positive regulation of transcription by RNA polymerase II"/>
    <property type="evidence" value="ECO:0007669"/>
    <property type="project" value="TreeGrafter"/>
</dbReference>
<feature type="compositionally biased region" description="Low complexity" evidence="13">
    <location>
        <begin position="634"/>
        <end position="649"/>
    </location>
</feature>
<evidence type="ECO:0000256" key="3">
    <source>
        <dbReference type="ARBA" id="ARBA00022723"/>
    </source>
</evidence>
<evidence type="ECO:0000256" key="10">
    <source>
        <dbReference type="ARBA" id="ARBA00023242"/>
    </source>
</evidence>
<evidence type="ECO:0000256" key="7">
    <source>
        <dbReference type="ARBA" id="ARBA00023015"/>
    </source>
</evidence>
<feature type="compositionally biased region" description="Low complexity" evidence="13">
    <location>
        <begin position="1"/>
        <end position="44"/>
    </location>
</feature>
<dbReference type="PANTHER" id="PTHR47257:SF1">
    <property type="entry name" value="PH-RESPONSE TRANSCRIPTION FACTOR PACC_RIM101"/>
    <property type="match status" value="1"/>
</dbReference>
<evidence type="ECO:0000256" key="5">
    <source>
        <dbReference type="ARBA" id="ARBA00022771"/>
    </source>
</evidence>
<dbReference type="EMBL" id="LK056681">
    <property type="protein sequence ID" value="CDU24818.1"/>
    <property type="molecule type" value="Genomic_DNA"/>
</dbReference>
<proteinExistence type="inferred from homology"/>
<feature type="compositionally biased region" description="Polar residues" evidence="13">
    <location>
        <begin position="481"/>
        <end position="497"/>
    </location>
</feature>
<evidence type="ECO:0000313" key="15">
    <source>
        <dbReference type="EMBL" id="CDU24818.1"/>
    </source>
</evidence>
<gene>
    <name evidence="15" type="ORF">SPSC_04651</name>
</gene>
<feature type="compositionally biased region" description="Polar residues" evidence="13">
    <location>
        <begin position="45"/>
        <end position="55"/>
    </location>
</feature>
<feature type="compositionally biased region" description="Low complexity" evidence="13">
    <location>
        <begin position="601"/>
        <end position="613"/>
    </location>
</feature>
<feature type="compositionally biased region" description="Low complexity" evidence="13">
    <location>
        <begin position="703"/>
        <end position="718"/>
    </location>
</feature>
<evidence type="ECO:0000256" key="12">
    <source>
        <dbReference type="PROSITE-ProRule" id="PRU00042"/>
    </source>
</evidence>
<keyword evidence="3" id="KW-0479">Metal-binding</keyword>
<evidence type="ECO:0000256" key="2">
    <source>
        <dbReference type="ARBA" id="ARBA00022491"/>
    </source>
</evidence>
<feature type="region of interest" description="Disordered" evidence="13">
    <location>
        <begin position="236"/>
        <end position="264"/>
    </location>
</feature>
<feature type="compositionally biased region" description="Acidic residues" evidence="13">
    <location>
        <begin position="555"/>
        <end position="578"/>
    </location>
</feature>
<feature type="region of interest" description="Disordered" evidence="13">
    <location>
        <begin position="1"/>
        <end position="58"/>
    </location>
</feature>
<protein>
    <submittedName>
        <fullName evidence="15">Transcription factor pacC</fullName>
    </submittedName>
</protein>
<dbReference type="SMART" id="SM00355">
    <property type="entry name" value="ZnF_C2H2"/>
    <property type="match status" value="3"/>
</dbReference>
<feature type="compositionally biased region" description="Basic and acidic residues" evidence="13">
    <location>
        <begin position="541"/>
        <end position="554"/>
    </location>
</feature>
<feature type="compositionally biased region" description="Basic and acidic residues" evidence="13">
    <location>
        <begin position="824"/>
        <end position="841"/>
    </location>
</feature>
<dbReference type="PROSITE" id="PS50157">
    <property type="entry name" value="ZINC_FINGER_C2H2_2"/>
    <property type="match status" value="3"/>
</dbReference>
<dbReference type="Gene3D" id="3.30.160.60">
    <property type="entry name" value="Classic Zinc Finger"/>
    <property type="match status" value="2"/>
</dbReference>
<reference evidence="15" key="1">
    <citation type="submission" date="2014-06" db="EMBL/GenBank/DDBJ databases">
        <authorList>
            <person name="Ju J."/>
            <person name="Zhang J."/>
        </authorList>
    </citation>
    <scope>NUCLEOTIDE SEQUENCE</scope>
    <source>
        <strain evidence="15">SscI8</strain>
    </source>
</reference>
<feature type="region of interest" description="Disordered" evidence="13">
    <location>
        <begin position="540"/>
        <end position="723"/>
    </location>
</feature>
<keyword evidence="10" id="KW-0539">Nucleus</keyword>
<evidence type="ECO:0000256" key="13">
    <source>
        <dbReference type="SAM" id="MobiDB-lite"/>
    </source>
</evidence>
<dbReference type="GO" id="GO:0003677">
    <property type="term" value="F:DNA binding"/>
    <property type="evidence" value="ECO:0007669"/>
    <property type="project" value="UniProtKB-KW"/>
</dbReference>
<name>A0A127ZFB9_9BASI</name>
<keyword evidence="7" id="KW-0805">Transcription regulation</keyword>
<evidence type="ECO:0000256" key="11">
    <source>
        <dbReference type="ARBA" id="ARBA00038089"/>
    </source>
</evidence>
<evidence type="ECO:0000256" key="8">
    <source>
        <dbReference type="ARBA" id="ARBA00023125"/>
    </source>
</evidence>
<feature type="region of interest" description="Disordered" evidence="13">
    <location>
        <begin position="769"/>
        <end position="841"/>
    </location>
</feature>
<dbReference type="InterPro" id="IPR013087">
    <property type="entry name" value="Znf_C2H2_type"/>
</dbReference>
<sequence>MSSHLSPAAASEHSSYAASSSHLGASPAPSHHSTATSFSSSSPSPLTKMNASSSDAADFDPPAKPITCRWDDCGKVFYDPEVVYKHLCDDHVGRKSTNNLCLTCRWEGCDVSCAKRDHITSHIRVHTPLKPHNCDVCGKTFKRPQDLKKHERIHTEQHQQQRQHKAAQNAAARAYSMSEHAASFGAYPYPPPAAANYMGYPQLPAQHGLYPSASAYPSTAYLSLPDADYHYAHSTSSASLSPMSSRIDTPQGSSPTPNHHHAHDGASYMHLASGLDPRAKVSTDPTSYTYLAHGATTSHNLAGSKRGHEQVEDFFGDLRRKKMAPAYDSHMADRLNQTFGMGGIDDVSLNAILSTFDPLAAAAYTQAPSNPAAVKVDSSARAPLKQEPADLAQLNAFLLQLGASAASLGSQSHNSFSSASSSASSSFSSQGNSSDFDLSSLSQYGLTNIPGFDESLLAANNANTAQRSIAQLPSRAHSHYPDTSSYATSSHQTHQPSFDSIRVSRGAAIVPQLAPMDAGGHNYRRVGALTRAAPEEATLNLRRDAHRSPVKVEDHYDDDDDDDDDDDAMEEDELEDDASQVGSRFRSVSPAATSVSGWSEAPASGRRGSSSPSHGLYPRVSPAEVSRRLPPVRSNSTASTSASISSLLESDGRSSLRRDSTPFEGSSSRHSAPAISSSAAASPSSSSSSLYPSLVDRVSQMQGLGRSLGRSSPSASSSIEEATEAMRREHVRLIRDLLIAINFPDKARAKLEAQHDRVRLPPILTWSLPRRRNTEEGETTPLAADKSGREDALRGSDGSSDRNSTPTPPGRPTLPTLSQLLNDLPDRRSRPMAEREMECDV</sequence>
<feature type="compositionally biased region" description="Polar residues" evidence="13">
    <location>
        <begin position="246"/>
        <end position="257"/>
    </location>
</feature>
<comment type="similarity">
    <text evidence="11">Belongs to the pacC/RIM101 family.</text>
</comment>
<dbReference type="Pfam" id="PF00096">
    <property type="entry name" value="zf-C2H2"/>
    <property type="match status" value="1"/>
</dbReference>
<dbReference type="GO" id="GO:0008270">
    <property type="term" value="F:zinc ion binding"/>
    <property type="evidence" value="ECO:0007669"/>
    <property type="project" value="UniProtKB-KW"/>
</dbReference>
<feature type="compositionally biased region" description="Low complexity" evidence="13">
    <location>
        <begin position="666"/>
        <end position="693"/>
    </location>
</feature>
<evidence type="ECO:0000256" key="4">
    <source>
        <dbReference type="ARBA" id="ARBA00022737"/>
    </source>
</evidence>
<dbReference type="GO" id="GO:0005634">
    <property type="term" value="C:nucleus"/>
    <property type="evidence" value="ECO:0007669"/>
    <property type="project" value="UniProtKB-SubCell"/>
</dbReference>
<dbReference type="OrthoDB" id="6155966at2759"/>
<dbReference type="InterPro" id="IPR050806">
    <property type="entry name" value="pacC/RIM101"/>
</dbReference>
<feature type="compositionally biased region" description="Basic and acidic residues" evidence="13">
    <location>
        <begin position="650"/>
        <end position="661"/>
    </location>
</feature>
<accession>A0A127ZFB9</accession>
<feature type="domain" description="C2H2-type" evidence="14">
    <location>
        <begin position="132"/>
        <end position="159"/>
    </location>
</feature>
<feature type="compositionally biased region" description="Low complexity" evidence="13">
    <location>
        <begin position="236"/>
        <end position="245"/>
    </location>
</feature>
<keyword evidence="4" id="KW-0677">Repeat</keyword>
<evidence type="ECO:0000259" key="14">
    <source>
        <dbReference type="PROSITE" id="PS50157"/>
    </source>
</evidence>
<keyword evidence="9" id="KW-0804">Transcription</keyword>
<keyword evidence="5 12" id="KW-0863">Zinc-finger</keyword>
<comment type="subcellular location">
    <subcellularLocation>
        <location evidence="1">Nucleus</location>
    </subcellularLocation>
</comment>
<feature type="region of interest" description="Disordered" evidence="13">
    <location>
        <begin position="474"/>
        <end position="497"/>
    </location>
</feature>
<feature type="domain" description="C2H2-type" evidence="14">
    <location>
        <begin position="66"/>
        <end position="96"/>
    </location>
</feature>
<keyword evidence="2" id="KW-0678">Repressor</keyword>
<dbReference type="PROSITE" id="PS00028">
    <property type="entry name" value="ZINC_FINGER_C2H2_1"/>
    <property type="match status" value="3"/>
</dbReference>
<dbReference type="InterPro" id="IPR036236">
    <property type="entry name" value="Znf_C2H2_sf"/>
</dbReference>
<keyword evidence="8" id="KW-0238">DNA-binding</keyword>
<evidence type="ECO:0000256" key="6">
    <source>
        <dbReference type="ARBA" id="ARBA00022833"/>
    </source>
</evidence>
<dbReference type="SUPFAM" id="SSF57667">
    <property type="entry name" value="beta-beta-alpha zinc fingers"/>
    <property type="match status" value="2"/>
</dbReference>
<dbReference type="AlphaFoldDB" id="A0A127ZFB9"/>
<dbReference type="FunFam" id="3.30.160.60:FF:000213">
    <property type="entry name" value="Zinc finger protein 624"/>
    <property type="match status" value="1"/>
</dbReference>